<evidence type="ECO:0000256" key="2">
    <source>
        <dbReference type="SAM" id="Phobius"/>
    </source>
</evidence>
<dbReference type="EMBL" id="JABFTP020000062">
    <property type="protein sequence ID" value="KAL3272537.1"/>
    <property type="molecule type" value="Genomic_DNA"/>
</dbReference>
<evidence type="ECO:0000313" key="3">
    <source>
        <dbReference type="EMBL" id="KAL3272537.1"/>
    </source>
</evidence>
<keyword evidence="4" id="KW-1185">Reference proteome</keyword>
<reference evidence="3 4" key="1">
    <citation type="journal article" date="2021" name="BMC Biol.">
        <title>Horizontally acquired antibacterial genes associated with adaptive radiation of ladybird beetles.</title>
        <authorList>
            <person name="Li H.S."/>
            <person name="Tang X.F."/>
            <person name="Huang Y.H."/>
            <person name="Xu Z.Y."/>
            <person name="Chen M.L."/>
            <person name="Du X.Y."/>
            <person name="Qiu B.Y."/>
            <person name="Chen P.T."/>
            <person name="Zhang W."/>
            <person name="Slipinski A."/>
            <person name="Escalona H.E."/>
            <person name="Waterhouse R.M."/>
            <person name="Zwick A."/>
            <person name="Pang H."/>
        </authorList>
    </citation>
    <scope>NUCLEOTIDE SEQUENCE [LARGE SCALE GENOMIC DNA]</scope>
    <source>
        <strain evidence="3">SYSU2018</strain>
    </source>
</reference>
<feature type="transmembrane region" description="Helical" evidence="2">
    <location>
        <begin position="12"/>
        <end position="32"/>
    </location>
</feature>
<comment type="caution">
    <text evidence="3">The sequence shown here is derived from an EMBL/GenBank/DDBJ whole genome shotgun (WGS) entry which is preliminary data.</text>
</comment>
<proteinExistence type="predicted"/>
<gene>
    <name evidence="3" type="ORF">HHI36_014011</name>
</gene>
<sequence length="130" mass="14614">MNLGNIQVFSKVILDYTLIISILLLLAFMLVLKPSKNIKKAMDKSPNSPKTYKFRTKLHKILGSGSFKTRSTPASPITEKPSNKFRFEANSLDSLEVLDTEAYRPKSYSTSSVKPCEKSPTTVRKSKSLR</sequence>
<evidence type="ECO:0000313" key="4">
    <source>
        <dbReference type="Proteomes" id="UP001516400"/>
    </source>
</evidence>
<dbReference type="Proteomes" id="UP001516400">
    <property type="component" value="Unassembled WGS sequence"/>
</dbReference>
<keyword evidence="2" id="KW-0472">Membrane</keyword>
<keyword evidence="2" id="KW-1133">Transmembrane helix</keyword>
<evidence type="ECO:0000256" key="1">
    <source>
        <dbReference type="SAM" id="MobiDB-lite"/>
    </source>
</evidence>
<name>A0ABD2N1Y9_9CUCU</name>
<keyword evidence="2" id="KW-0812">Transmembrane</keyword>
<dbReference type="AlphaFoldDB" id="A0ABD2N1Y9"/>
<organism evidence="3 4">
    <name type="scientific">Cryptolaemus montrouzieri</name>
    <dbReference type="NCBI Taxonomy" id="559131"/>
    <lineage>
        <taxon>Eukaryota</taxon>
        <taxon>Metazoa</taxon>
        <taxon>Ecdysozoa</taxon>
        <taxon>Arthropoda</taxon>
        <taxon>Hexapoda</taxon>
        <taxon>Insecta</taxon>
        <taxon>Pterygota</taxon>
        <taxon>Neoptera</taxon>
        <taxon>Endopterygota</taxon>
        <taxon>Coleoptera</taxon>
        <taxon>Polyphaga</taxon>
        <taxon>Cucujiformia</taxon>
        <taxon>Coccinelloidea</taxon>
        <taxon>Coccinellidae</taxon>
        <taxon>Scymninae</taxon>
        <taxon>Scymnini</taxon>
        <taxon>Cryptolaemus</taxon>
    </lineage>
</organism>
<feature type="compositionally biased region" description="Polar residues" evidence="1">
    <location>
        <begin position="107"/>
        <end position="123"/>
    </location>
</feature>
<evidence type="ECO:0008006" key="5">
    <source>
        <dbReference type="Google" id="ProtNLM"/>
    </source>
</evidence>
<feature type="region of interest" description="Disordered" evidence="1">
    <location>
        <begin position="105"/>
        <end position="130"/>
    </location>
</feature>
<accession>A0ABD2N1Y9</accession>
<protein>
    <recommendedName>
        <fullName evidence="5">ATP synthase F0 subunit 8</fullName>
    </recommendedName>
</protein>